<proteinExistence type="predicted"/>
<dbReference type="EMBL" id="WMJX01000102">
    <property type="protein sequence ID" value="MTG99489.1"/>
    <property type="molecule type" value="Genomic_DNA"/>
</dbReference>
<dbReference type="RefSeq" id="WP_155093472.1">
    <property type="nucleotide sequence ID" value="NZ_CP102754.1"/>
</dbReference>
<name>A0A6I3LIM1_9FLAO</name>
<organism evidence="1 2">
    <name type="scientific">Myroides albus</name>
    <dbReference type="NCBI Taxonomy" id="2562892"/>
    <lineage>
        <taxon>Bacteria</taxon>
        <taxon>Pseudomonadati</taxon>
        <taxon>Bacteroidota</taxon>
        <taxon>Flavobacteriia</taxon>
        <taxon>Flavobacteriales</taxon>
        <taxon>Flavobacteriaceae</taxon>
        <taxon>Myroides</taxon>
    </lineage>
</organism>
<dbReference type="OrthoDB" id="1230881at2"/>
<reference evidence="1 2" key="1">
    <citation type="submission" date="2019-11" db="EMBL/GenBank/DDBJ databases">
        <title>Genome of Strain BIT-d1.</title>
        <authorList>
            <person name="Yang Y."/>
        </authorList>
    </citation>
    <scope>NUCLEOTIDE SEQUENCE [LARGE SCALE GENOMIC DNA]</scope>
    <source>
        <strain evidence="1 2">BIT-d1</strain>
    </source>
</reference>
<evidence type="ECO:0000313" key="1">
    <source>
        <dbReference type="EMBL" id="MTG99489.1"/>
    </source>
</evidence>
<dbReference type="Proteomes" id="UP000438760">
    <property type="component" value="Unassembled WGS sequence"/>
</dbReference>
<dbReference type="AlphaFoldDB" id="A0A6I3LIM1"/>
<accession>A0A6I3LIM1</accession>
<protein>
    <submittedName>
        <fullName evidence="1">Uncharacterized protein</fullName>
    </submittedName>
</protein>
<evidence type="ECO:0000313" key="2">
    <source>
        <dbReference type="Proteomes" id="UP000438760"/>
    </source>
</evidence>
<comment type="caution">
    <text evidence="1">The sequence shown here is derived from an EMBL/GenBank/DDBJ whole genome shotgun (WGS) entry which is preliminary data.</text>
</comment>
<gene>
    <name evidence="1" type="ORF">GJV76_15430</name>
</gene>
<sequence>MKDKILIVYLFFFSLVGYTQNLGIGTELPLEKLDVNGKVKMREISEFDNVGERKLYIDDKGTVFTKTEEAIETEVFIVRKSEAFYIPNGIADYNTLKTVVLPINIKDATVNNLGIEQGNLPNTFRIKYDGYYLFSGFVSMFLASDDNKTGVYFGMRIVSSSDNGNTWNFVSGGDHSAVLPHIDGSSVLINFPSVVYSCKAGDLISIHLNRTQNTENKPFGADLKGTSRNSKDIEITNWDSSIPYTLFITKK</sequence>
<keyword evidence="2" id="KW-1185">Reference proteome</keyword>